<proteinExistence type="inferred from homology"/>
<evidence type="ECO:0000256" key="3">
    <source>
        <dbReference type="ARBA" id="ARBA00022490"/>
    </source>
</evidence>
<dbReference type="InterPro" id="IPR041569">
    <property type="entry name" value="AAA_lid_3"/>
</dbReference>
<evidence type="ECO:0000313" key="10">
    <source>
        <dbReference type="Proteomes" id="UP001447188"/>
    </source>
</evidence>
<dbReference type="SMART" id="SM00382">
    <property type="entry name" value="AAA"/>
    <property type="match status" value="2"/>
</dbReference>
<organism evidence="9 10">
    <name type="scientific">Discina gigas</name>
    <dbReference type="NCBI Taxonomy" id="1032678"/>
    <lineage>
        <taxon>Eukaryota</taxon>
        <taxon>Fungi</taxon>
        <taxon>Dikarya</taxon>
        <taxon>Ascomycota</taxon>
        <taxon>Pezizomycotina</taxon>
        <taxon>Pezizomycetes</taxon>
        <taxon>Pezizales</taxon>
        <taxon>Discinaceae</taxon>
        <taxon>Discina</taxon>
    </lineage>
</organism>
<dbReference type="Proteomes" id="UP001447188">
    <property type="component" value="Unassembled WGS sequence"/>
</dbReference>
<dbReference type="InterPro" id="IPR007204">
    <property type="entry name" value="ARPC3"/>
</dbReference>
<dbReference type="Pfam" id="PF00004">
    <property type="entry name" value="AAA"/>
    <property type="match status" value="2"/>
</dbReference>
<dbReference type="PANTHER" id="PTHR23077:SF27">
    <property type="entry name" value="ATPASE FAMILY GENE 2 PROTEIN HOMOLOG A"/>
    <property type="match status" value="1"/>
</dbReference>
<dbReference type="InterPro" id="IPR027417">
    <property type="entry name" value="P-loop_NTPase"/>
</dbReference>
<keyword evidence="3" id="KW-0963">Cytoplasm</keyword>
<evidence type="ECO:0000313" key="9">
    <source>
        <dbReference type="EMBL" id="KAL0638162.1"/>
    </source>
</evidence>
<comment type="similarity">
    <text evidence="2">Belongs to the ARPC3 family.</text>
</comment>
<dbReference type="Gene3D" id="1.10.8.60">
    <property type="match status" value="2"/>
</dbReference>
<evidence type="ECO:0000256" key="4">
    <source>
        <dbReference type="ARBA" id="ARBA00022741"/>
    </source>
</evidence>
<evidence type="ECO:0000256" key="1">
    <source>
        <dbReference type="ARBA" id="ARBA00004245"/>
    </source>
</evidence>
<comment type="caution">
    <text evidence="9">The sequence shown here is derived from an EMBL/GenBank/DDBJ whole genome shotgun (WGS) entry which is preliminary data.</text>
</comment>
<evidence type="ECO:0000256" key="7">
    <source>
        <dbReference type="ARBA" id="ARBA00023212"/>
    </source>
</evidence>
<evidence type="ECO:0000259" key="8">
    <source>
        <dbReference type="SMART" id="SM00382"/>
    </source>
</evidence>
<evidence type="ECO:0000256" key="5">
    <source>
        <dbReference type="ARBA" id="ARBA00022840"/>
    </source>
</evidence>
<dbReference type="PANTHER" id="PTHR23077">
    <property type="entry name" value="AAA-FAMILY ATPASE"/>
    <property type="match status" value="1"/>
</dbReference>
<dbReference type="PROSITE" id="PS00674">
    <property type="entry name" value="AAA"/>
    <property type="match status" value="2"/>
</dbReference>
<name>A0ABR3GQG1_9PEZI</name>
<reference evidence="9 10" key="1">
    <citation type="submission" date="2024-02" db="EMBL/GenBank/DDBJ databases">
        <title>Discinaceae phylogenomics.</title>
        <authorList>
            <person name="Dirks A.C."/>
            <person name="James T.Y."/>
        </authorList>
    </citation>
    <scope>NUCLEOTIDE SEQUENCE [LARGE SCALE GENOMIC DNA]</scope>
    <source>
        <strain evidence="9 10">ACD0624</strain>
    </source>
</reference>
<gene>
    <name evidence="9" type="primary">AFG2</name>
    <name evidence="9" type="ORF">Q9L58_002775</name>
</gene>
<comment type="subcellular location">
    <subcellularLocation>
        <location evidence="1">Cytoplasm</location>
        <location evidence="1">Cytoskeleton</location>
    </subcellularLocation>
</comment>
<dbReference type="SUPFAM" id="SSF52540">
    <property type="entry name" value="P-loop containing nucleoside triphosphate hydrolases"/>
    <property type="match status" value="2"/>
</dbReference>
<dbReference type="InterPro" id="IPR003593">
    <property type="entry name" value="AAA+_ATPase"/>
</dbReference>
<feature type="domain" description="AAA+ ATPase" evidence="8">
    <location>
        <begin position="769"/>
        <end position="910"/>
    </location>
</feature>
<keyword evidence="6" id="KW-0009">Actin-binding</keyword>
<dbReference type="Pfam" id="PF17862">
    <property type="entry name" value="AAA_lid_3"/>
    <property type="match status" value="1"/>
</dbReference>
<dbReference type="Pfam" id="PF04062">
    <property type="entry name" value="P21-Arc"/>
    <property type="match status" value="1"/>
</dbReference>
<keyword evidence="4" id="KW-0547">Nucleotide-binding</keyword>
<keyword evidence="5" id="KW-0067">ATP-binding</keyword>
<dbReference type="EMBL" id="JBBBZM010000025">
    <property type="protein sequence ID" value="KAL0638162.1"/>
    <property type="molecule type" value="Genomic_DNA"/>
</dbReference>
<dbReference type="InterPro" id="IPR050168">
    <property type="entry name" value="AAA_ATPase_domain"/>
</dbReference>
<accession>A0ABR3GQG1</accession>
<dbReference type="InterPro" id="IPR003960">
    <property type="entry name" value="ATPase_AAA_CS"/>
</dbReference>
<dbReference type="CDD" id="cd19511">
    <property type="entry name" value="RecA-like_CDC48_r2-like"/>
    <property type="match status" value="1"/>
</dbReference>
<dbReference type="Gene3D" id="1.10.1760.10">
    <property type="entry name" value="Actin-related protein 2/3 complex subunit 3"/>
    <property type="match status" value="1"/>
</dbReference>
<dbReference type="SUPFAM" id="SSF69060">
    <property type="entry name" value="Arp2/3 complex 21 kDa subunit ARPC3"/>
    <property type="match status" value="1"/>
</dbReference>
<dbReference type="Gene3D" id="3.40.50.300">
    <property type="entry name" value="P-loop containing nucleotide triphosphate hydrolases"/>
    <property type="match status" value="2"/>
</dbReference>
<feature type="domain" description="AAA+ ATPase" evidence="8">
    <location>
        <begin position="483"/>
        <end position="623"/>
    </location>
</feature>
<protein>
    <submittedName>
        <fullName evidence="9">AAA+-type ATPase</fullName>
    </submittedName>
</protein>
<dbReference type="InterPro" id="IPR003959">
    <property type="entry name" value="ATPase_AAA_core"/>
</dbReference>
<keyword evidence="10" id="KW-1185">Reference proteome</keyword>
<keyword evidence="7" id="KW-0206">Cytoskeleton</keyword>
<sequence>MPAYHSAFLQDANVRVIGNFALLPLRTRTRGPAYALAALPSSVTSDLDIDPDSEHYDILDETITLFRANTLFRNFEIKGPADRTLIYGILWISDCLGKIKPNMSLRDSEKALQSSALDHFALPGDPAFPLNALYQPPADRSEAETMRGYISQMRQELVIRLLNRVYADATGKPSKVTRPSTSKSQICDNVIFTINISFSRPTPFPVSHKTFLRVNIHRQALNLLDVKAGDLCQISVAINPEEMTESINEPKAKVIPVIAWLAADAHLQRHIALISENVRGMLGVGFENKVVVGKYTAKIEDAATVVVKEVEVEEVVNPMPSKNSAAAAVVGGKLKVGIEKGQVEGWRWFLEHIFVETKYISEGLVFNSVEYKGRKRAFRVEKIIPQDAIPSGSERIVNIQAYKMIESTIIEIIQDDSAASKTKSSSVAKRIPSPQEPSVIIASPSRITFASIGGLSKQVATLKTLLLSTLHQSHHFIRFGLTPPRGILLFGPPGTGKTLLLKAIASEIDAKCFVLNGSVVGKYMGESEAAVRKVFSEARKNQPAIIFVDEVDSLAPKRGAGDGTEGRVVATLLTEMDGMDYISEDGSPVKVVVVAATNRPNAIDEALRRPGRLDREIEIGIPDVDSRKEILTLLMRELPFEGEEGREKGDFVKALAGRTHGFVGADLESLVRTGFTIGLKRLGIGKSQEETNDGNMKTQDKQEVVLREEDIEAALKDVRPTAMREIFLEPPKVRWSDIGGQEEVKQRLREAVEWPLTHPEVFARLGGSPRKGLLLYGPPGCSKTLTAKALATEAGLNFMAVKGPELFSMYVGESERAVREVFRKARAASPSIIFFDEIDALSASREGGQGRGGGGGVGASVLTALLNEMDGIESLKNVTILAATNRPEIIDPALLRPGRLDTILYVGPPDLEARRQILDIKTKKMSISSEVDLDELARKTDGYSGAEIVNICDEAIHYAMRESFDIDAVGRSHFGQAMEKAVPQITSAMRERYERWSVGGVKKI</sequence>
<evidence type="ECO:0000256" key="6">
    <source>
        <dbReference type="ARBA" id="ARBA00023203"/>
    </source>
</evidence>
<evidence type="ECO:0000256" key="2">
    <source>
        <dbReference type="ARBA" id="ARBA00010856"/>
    </source>
</evidence>
<dbReference type="InterPro" id="IPR036753">
    <property type="entry name" value="ARPC3_sf"/>
</dbReference>